<dbReference type="RefSeq" id="WP_277530562.1">
    <property type="nucleotide sequence ID" value="NZ_JAPDIA010000003.1"/>
</dbReference>
<protein>
    <submittedName>
        <fullName evidence="1">DUF6492 family protein</fullName>
    </submittedName>
</protein>
<organism evidence="1 2">
    <name type="scientific">Cohnella rhizosphaerae</name>
    <dbReference type="NCBI Taxonomy" id="1457232"/>
    <lineage>
        <taxon>Bacteria</taxon>
        <taxon>Bacillati</taxon>
        <taxon>Bacillota</taxon>
        <taxon>Bacilli</taxon>
        <taxon>Bacillales</taxon>
        <taxon>Paenibacillaceae</taxon>
        <taxon>Cohnella</taxon>
    </lineage>
</organism>
<comment type="caution">
    <text evidence="1">The sequence shown here is derived from an EMBL/GenBank/DDBJ whole genome shotgun (WGS) entry which is preliminary data.</text>
</comment>
<dbReference type="AlphaFoldDB" id="A0A9X4KSB6"/>
<name>A0A9X4KSB6_9BACL</name>
<evidence type="ECO:0000313" key="2">
    <source>
        <dbReference type="Proteomes" id="UP001153404"/>
    </source>
</evidence>
<sequence>MASTPSGAGKTGPRIDVLIPAIEKDLGTLPHVIDGIRKQVKHPIASFMIVSPNSERIRALCRRKGCKFVDERTVLPIGKKDIRYGTKRWNRAGWLYQQLLKLAGSKLGAAGHYLVADADTVLIRPHRFISGGRPVFYCRSWSQGEYFRTYRKLLGAKATAPRSFVTHYMLFNKAKVRQLKGKIEARHGKRWYKAIIGSIDKTRQFGFSEFETYGNFLHSRNPRGIVMKSALNKSLHTSFSSLSPARLRKLAGKYRSISFHKRKIYSRPGV</sequence>
<gene>
    <name evidence="1" type="ORF">OMP40_07985</name>
</gene>
<keyword evidence="2" id="KW-1185">Reference proteome</keyword>
<dbReference type="Proteomes" id="UP001153404">
    <property type="component" value="Unassembled WGS sequence"/>
</dbReference>
<dbReference type="InterPro" id="IPR045499">
    <property type="entry name" value="DUF6492"/>
</dbReference>
<dbReference type="EMBL" id="JAPDIA010000003">
    <property type="protein sequence ID" value="MDG0809326.1"/>
    <property type="molecule type" value="Genomic_DNA"/>
</dbReference>
<accession>A0A9X4KSB6</accession>
<dbReference type="Pfam" id="PF20102">
    <property type="entry name" value="DUF6492"/>
    <property type="match status" value="1"/>
</dbReference>
<evidence type="ECO:0000313" key="1">
    <source>
        <dbReference type="EMBL" id="MDG0809326.1"/>
    </source>
</evidence>
<proteinExistence type="predicted"/>
<reference evidence="1" key="1">
    <citation type="submission" date="2022-10" db="EMBL/GenBank/DDBJ databases">
        <title>Comparative genomic analysis of Cohnella hashimotonis sp. nov., isolated from the International Space Station.</title>
        <authorList>
            <person name="Simpson A."/>
            <person name="Venkateswaran K."/>
        </authorList>
    </citation>
    <scope>NUCLEOTIDE SEQUENCE</scope>
    <source>
        <strain evidence="1">DSM 28161</strain>
    </source>
</reference>